<protein>
    <submittedName>
        <fullName evidence="2">Uncharacterized protein</fullName>
    </submittedName>
</protein>
<dbReference type="Proteomes" id="UP000712600">
    <property type="component" value="Unassembled WGS sequence"/>
</dbReference>
<proteinExistence type="predicted"/>
<reference evidence="2" key="1">
    <citation type="submission" date="2019-12" db="EMBL/GenBank/DDBJ databases">
        <title>Genome sequencing and annotation of Brassica cretica.</title>
        <authorList>
            <person name="Studholme D.J."/>
            <person name="Sarris P."/>
        </authorList>
    </citation>
    <scope>NUCLEOTIDE SEQUENCE</scope>
    <source>
        <strain evidence="2">PFS-109/04</strain>
        <tissue evidence="2">Leaf</tissue>
    </source>
</reference>
<gene>
    <name evidence="2" type="ORF">F2Q69_00027843</name>
</gene>
<feature type="compositionally biased region" description="Basic and acidic residues" evidence="1">
    <location>
        <begin position="11"/>
        <end position="25"/>
    </location>
</feature>
<dbReference type="EMBL" id="QGKX02000088">
    <property type="protein sequence ID" value="KAF3588269.1"/>
    <property type="molecule type" value="Genomic_DNA"/>
</dbReference>
<feature type="region of interest" description="Disordered" evidence="1">
    <location>
        <begin position="162"/>
        <end position="262"/>
    </location>
</feature>
<dbReference type="AlphaFoldDB" id="A0A8S9S8E9"/>
<comment type="caution">
    <text evidence="2">The sequence shown here is derived from an EMBL/GenBank/DDBJ whole genome shotgun (WGS) entry which is preliminary data.</text>
</comment>
<feature type="region of interest" description="Disordered" evidence="1">
    <location>
        <begin position="1"/>
        <end position="32"/>
    </location>
</feature>
<feature type="compositionally biased region" description="Polar residues" evidence="1">
    <location>
        <begin position="128"/>
        <end position="139"/>
    </location>
</feature>
<feature type="compositionally biased region" description="Basic residues" evidence="1">
    <location>
        <begin position="207"/>
        <end position="221"/>
    </location>
</feature>
<name>A0A8S9S8E9_BRACR</name>
<feature type="compositionally biased region" description="Polar residues" evidence="1">
    <location>
        <begin position="223"/>
        <end position="248"/>
    </location>
</feature>
<evidence type="ECO:0000313" key="2">
    <source>
        <dbReference type="EMBL" id="KAF3588269.1"/>
    </source>
</evidence>
<sequence length="262" mass="29067">MQWQPVCSPRARREVLTATPERVEETQETDEERIRRIKGKGIARDEELTDEPRAQDINQTLVSNSKSKTISTIPENQVRLCGYAGIEMNEGMLDEDDLLDEMDALAENTTTNTKDLQTGHSKQHEQQQAKVTSSTHENQSLMAGKMEKTQKQKEKGNNVIKKQGNHQKQPSSKHMAITPTIGKRRGTRSPDSKGLAASKKMETRGRASPKGKLIKHSRHGLGKNSSSNNVPRTEVYPSSTKGRKSSSALGLVGFQNPPSTQI</sequence>
<organism evidence="2 3">
    <name type="scientific">Brassica cretica</name>
    <name type="common">Mustard</name>
    <dbReference type="NCBI Taxonomy" id="69181"/>
    <lineage>
        <taxon>Eukaryota</taxon>
        <taxon>Viridiplantae</taxon>
        <taxon>Streptophyta</taxon>
        <taxon>Embryophyta</taxon>
        <taxon>Tracheophyta</taxon>
        <taxon>Spermatophyta</taxon>
        <taxon>Magnoliopsida</taxon>
        <taxon>eudicotyledons</taxon>
        <taxon>Gunneridae</taxon>
        <taxon>Pentapetalae</taxon>
        <taxon>rosids</taxon>
        <taxon>malvids</taxon>
        <taxon>Brassicales</taxon>
        <taxon>Brassicaceae</taxon>
        <taxon>Brassiceae</taxon>
        <taxon>Brassica</taxon>
    </lineage>
</organism>
<accession>A0A8S9S8E9</accession>
<feature type="region of interest" description="Disordered" evidence="1">
    <location>
        <begin position="113"/>
        <end position="139"/>
    </location>
</feature>
<evidence type="ECO:0000256" key="1">
    <source>
        <dbReference type="SAM" id="MobiDB-lite"/>
    </source>
</evidence>
<evidence type="ECO:0000313" key="3">
    <source>
        <dbReference type="Proteomes" id="UP000712600"/>
    </source>
</evidence>